<dbReference type="InterPro" id="IPR004995">
    <property type="entry name" value="Spore_Ger"/>
</dbReference>
<evidence type="ECO:0000313" key="8">
    <source>
        <dbReference type="EMBL" id="PFE15281.1"/>
    </source>
</evidence>
<organism evidence="8 9">
    <name type="scientific">Bacillus cereus</name>
    <dbReference type="NCBI Taxonomy" id="1396"/>
    <lineage>
        <taxon>Bacteria</taxon>
        <taxon>Bacillati</taxon>
        <taxon>Bacillota</taxon>
        <taxon>Bacilli</taxon>
        <taxon>Bacillales</taxon>
        <taxon>Bacillaceae</taxon>
        <taxon>Bacillus</taxon>
        <taxon>Bacillus cereus group</taxon>
    </lineage>
</organism>
<evidence type="ECO:0000256" key="4">
    <source>
        <dbReference type="ARBA" id="ARBA00022989"/>
    </source>
</evidence>
<accession>A0A2A9A317</accession>
<feature type="transmembrane region" description="Helical" evidence="7">
    <location>
        <begin position="282"/>
        <end position="304"/>
    </location>
</feature>
<dbReference type="GO" id="GO:0009847">
    <property type="term" value="P:spore germination"/>
    <property type="evidence" value="ECO:0007669"/>
    <property type="project" value="UniProtKB-UniRule"/>
</dbReference>
<feature type="transmembrane region" description="Helical" evidence="7">
    <location>
        <begin position="408"/>
        <end position="433"/>
    </location>
</feature>
<evidence type="ECO:0000313" key="9">
    <source>
        <dbReference type="Proteomes" id="UP000220032"/>
    </source>
</evidence>
<dbReference type="PANTHER" id="PTHR22550">
    <property type="entry name" value="SPORE GERMINATION PROTEIN"/>
    <property type="match status" value="1"/>
</dbReference>
<reference evidence="8 9" key="1">
    <citation type="submission" date="2017-09" db="EMBL/GenBank/DDBJ databases">
        <title>Large-scale bioinformatics analysis of Bacillus genomes uncovers conserved roles of natural products in bacterial physiology.</title>
        <authorList>
            <consortium name="Agbiome Team Llc"/>
            <person name="Bleich R.M."/>
            <person name="Grubbs K.J."/>
            <person name="Santa Maria K.C."/>
            <person name="Allen S.E."/>
            <person name="Farag S."/>
            <person name="Shank E.A."/>
            <person name="Bowers A."/>
        </authorList>
    </citation>
    <scope>NUCLEOTIDE SEQUENCE [LARGE SCALE GENOMIC DNA]</scope>
    <source>
        <strain evidence="8 9">AFS022681</strain>
    </source>
</reference>
<evidence type="ECO:0000256" key="3">
    <source>
        <dbReference type="ARBA" id="ARBA00022692"/>
    </source>
</evidence>
<comment type="caution">
    <text evidence="8">The sequence shown here is derived from an EMBL/GenBank/DDBJ whole genome shotgun (WGS) entry which is preliminary data.</text>
</comment>
<evidence type="ECO:0000256" key="5">
    <source>
        <dbReference type="ARBA" id="ARBA00023136"/>
    </source>
</evidence>
<dbReference type="PANTHER" id="PTHR22550:SF16">
    <property type="entry name" value="SPORE GERMINATION PROTEIN"/>
    <property type="match status" value="1"/>
</dbReference>
<feature type="transmembrane region" description="Helical" evidence="7">
    <location>
        <begin position="374"/>
        <end position="396"/>
    </location>
</feature>
<comment type="subcellular location">
    <subcellularLocation>
        <location evidence="6">Cell membrane</location>
    </subcellularLocation>
    <subcellularLocation>
        <location evidence="1">Membrane</location>
        <topology evidence="1">Multi-pass membrane protein</topology>
    </subcellularLocation>
</comment>
<evidence type="ECO:0000256" key="2">
    <source>
        <dbReference type="ARBA" id="ARBA00005278"/>
    </source>
</evidence>
<keyword evidence="5 6" id="KW-0472">Membrane</keyword>
<feature type="transmembrane region" description="Helical" evidence="7">
    <location>
        <begin position="349"/>
        <end position="368"/>
    </location>
</feature>
<evidence type="ECO:0000256" key="7">
    <source>
        <dbReference type="SAM" id="Phobius"/>
    </source>
</evidence>
<protein>
    <submittedName>
        <fullName evidence="8">Spore germination protein</fullName>
    </submittedName>
</protein>
<dbReference type="Pfam" id="PF03323">
    <property type="entry name" value="GerA"/>
    <property type="match status" value="1"/>
</dbReference>
<dbReference type="AlphaFoldDB" id="A0A2A9A317"/>
<dbReference type="EMBL" id="NTRR01000017">
    <property type="protein sequence ID" value="PFE15281.1"/>
    <property type="molecule type" value="Genomic_DNA"/>
</dbReference>
<evidence type="ECO:0000256" key="6">
    <source>
        <dbReference type="PIRNR" id="PIRNR005690"/>
    </source>
</evidence>
<name>A0A2A9A317_BACCE</name>
<sequence>MPKNTKISEKLSINVTFIYEIFSQTPDLVVRHFKISGDQQDATLVYLESLSDIDIIHNHILTPLLCGEGTIDNLNSFVSVGRVQQLNDWSIIQDSILQGNSILFIEGSHYVLLFGTQGGPKRTIEESHIEASLKSGHESFVESKNDNIALIRSYIQNSNLKIKEIIVGNRGKNKVSILYLRDLACTEVLKKLETRIQQVKADYILNAGELKELIEDDSYSPFPQFISTERPDTVASYIFRGHFAILVDKSPSVLIAPVSFTSFFQNIDDYSIGLITSNFIRFLRYFAFFVAISLPAIYISLVSFNYEMIPLQLLLTIGKYRADVPFPPLIEALIMEISLEMLRESAIRLPAAIGQTVGVVGAIVIGQAAVQAGIVSNMMIIIVASTAIASFIIPNYDMGSAIRLIRFPMMLLASLFGIVGIVIGLMTLIGHLLSLESLGIPYSQASNSFKINYYKDSIFRFHLKELRKHSKRSKIK</sequence>
<gene>
    <name evidence="8" type="ORF">CN307_13045</name>
</gene>
<dbReference type="InterPro" id="IPR050768">
    <property type="entry name" value="UPF0353/GerABKA_families"/>
</dbReference>
<comment type="similarity">
    <text evidence="2 6">Belongs to the GerABKA family.</text>
</comment>
<dbReference type="GO" id="GO:0005886">
    <property type="term" value="C:plasma membrane"/>
    <property type="evidence" value="ECO:0007669"/>
    <property type="project" value="UniProtKB-SubCell"/>
</dbReference>
<dbReference type="PIRSF" id="PIRSF005690">
    <property type="entry name" value="GerBA"/>
    <property type="match status" value="1"/>
</dbReference>
<evidence type="ECO:0000256" key="1">
    <source>
        <dbReference type="ARBA" id="ARBA00004141"/>
    </source>
</evidence>
<dbReference type="Proteomes" id="UP000220032">
    <property type="component" value="Unassembled WGS sequence"/>
</dbReference>
<keyword evidence="3 7" id="KW-0812">Transmembrane</keyword>
<proteinExistence type="inferred from homology"/>
<keyword evidence="4 7" id="KW-1133">Transmembrane helix</keyword>